<dbReference type="SUPFAM" id="SSF101874">
    <property type="entry name" value="YceI-like"/>
    <property type="match status" value="1"/>
</dbReference>
<proteinExistence type="predicted"/>
<dbReference type="Gene3D" id="2.40.128.110">
    <property type="entry name" value="Lipid/polyisoprenoid-binding, YceI-like"/>
    <property type="match status" value="1"/>
</dbReference>
<dbReference type="SMART" id="SM00867">
    <property type="entry name" value="YceI"/>
    <property type="match status" value="1"/>
</dbReference>
<evidence type="ECO:0000313" key="4">
    <source>
        <dbReference type="Proteomes" id="UP000753724"/>
    </source>
</evidence>
<reference evidence="4" key="1">
    <citation type="submission" date="2020-01" db="EMBL/GenBank/DDBJ databases">
        <title>Sphingomonas sp. strain CSW-10.</title>
        <authorList>
            <person name="Chen W.-M."/>
        </authorList>
    </citation>
    <scope>NUCLEOTIDE SEQUENCE [LARGE SCALE GENOMIC DNA]</scope>
    <source>
        <strain evidence="4">FSY-8</strain>
    </source>
</reference>
<gene>
    <name evidence="3" type="ORF">GTZ99_16660</name>
</gene>
<comment type="caution">
    <text evidence="3">The sequence shown here is derived from an EMBL/GenBank/DDBJ whole genome shotgun (WGS) entry which is preliminary data.</text>
</comment>
<dbReference type="PANTHER" id="PTHR34406">
    <property type="entry name" value="PROTEIN YCEI"/>
    <property type="match status" value="1"/>
</dbReference>
<feature type="domain" description="Lipid/polyisoprenoid-binding YceI-like" evidence="2">
    <location>
        <begin position="44"/>
        <end position="207"/>
    </location>
</feature>
<protein>
    <submittedName>
        <fullName evidence="3">Polyisoprenoid-binding protein</fullName>
    </submittedName>
</protein>
<keyword evidence="4" id="KW-1185">Reference proteome</keyword>
<organism evidence="3 4">
    <name type="scientific">Novosphingobium ovatum</name>
    <dbReference type="NCBI Taxonomy" id="1908523"/>
    <lineage>
        <taxon>Bacteria</taxon>
        <taxon>Pseudomonadati</taxon>
        <taxon>Pseudomonadota</taxon>
        <taxon>Alphaproteobacteria</taxon>
        <taxon>Sphingomonadales</taxon>
        <taxon>Sphingomonadaceae</taxon>
        <taxon>Novosphingobium</taxon>
    </lineage>
</organism>
<feature type="signal peptide" evidence="1">
    <location>
        <begin position="1"/>
        <end position="24"/>
    </location>
</feature>
<dbReference type="PANTHER" id="PTHR34406:SF1">
    <property type="entry name" value="PROTEIN YCEI"/>
    <property type="match status" value="1"/>
</dbReference>
<dbReference type="Proteomes" id="UP000753724">
    <property type="component" value="Unassembled WGS sequence"/>
</dbReference>
<name>A0ABW9XI03_9SPHN</name>
<evidence type="ECO:0000259" key="2">
    <source>
        <dbReference type="SMART" id="SM00867"/>
    </source>
</evidence>
<evidence type="ECO:0000256" key="1">
    <source>
        <dbReference type="SAM" id="SignalP"/>
    </source>
</evidence>
<dbReference type="InterPro" id="IPR007372">
    <property type="entry name" value="Lipid/polyisoprenoid-bd_YceI"/>
</dbReference>
<accession>A0ABW9XI03</accession>
<keyword evidence="1" id="KW-0732">Signal</keyword>
<dbReference type="Pfam" id="PF04264">
    <property type="entry name" value="YceI"/>
    <property type="match status" value="1"/>
</dbReference>
<evidence type="ECO:0000313" key="3">
    <source>
        <dbReference type="EMBL" id="NBC38184.1"/>
    </source>
</evidence>
<feature type="chain" id="PRO_5045813779" evidence="1">
    <location>
        <begin position="25"/>
        <end position="209"/>
    </location>
</feature>
<sequence length="209" mass="22239">MRKFLLNAALAAALLPVASSVTQAAEAPPFGATTVDPRAATAGTYSVDPTHATVLAQVKHLGFSTTYIRFDGLSGSITYDPKSPATSTANITIDAKGLESGFALRNEHLRGEAWFNVAAHPNILFKSSKLIVTGKRTARLSGELTMLGVTKPVSLNVTFNGYGMGMDKAPRVGLTASTTIRRSDFGMKTFMGPVSDEVRIEIEAEFSKK</sequence>
<dbReference type="EMBL" id="JAAAPO010000009">
    <property type="protein sequence ID" value="NBC38184.1"/>
    <property type="molecule type" value="Genomic_DNA"/>
</dbReference>
<dbReference type="RefSeq" id="WP_161720947.1">
    <property type="nucleotide sequence ID" value="NZ_JAAAPO010000009.1"/>
</dbReference>
<dbReference type="InterPro" id="IPR036761">
    <property type="entry name" value="TTHA0802/YceI-like_sf"/>
</dbReference>